<dbReference type="InterPro" id="IPR036852">
    <property type="entry name" value="Peptidase_S8/S53_dom_sf"/>
</dbReference>
<dbReference type="PANTHER" id="PTHR14218">
    <property type="entry name" value="PROTEASE S8 TRIPEPTIDYL PEPTIDASE I CLN2"/>
    <property type="match status" value="1"/>
</dbReference>
<dbReference type="CDD" id="cd11377">
    <property type="entry name" value="Pro-peptidase_S53"/>
    <property type="match status" value="1"/>
</dbReference>
<dbReference type="CDD" id="cd04056">
    <property type="entry name" value="Peptidases_S53"/>
    <property type="match status" value="1"/>
</dbReference>
<comment type="catalytic activity">
    <reaction evidence="1">
        <text>Release of an N-terminal tripeptide from a polypeptide.</text>
        <dbReference type="EC" id="3.4.14.10"/>
    </reaction>
</comment>
<dbReference type="AlphaFoldDB" id="A0AAD4LEJ6"/>
<dbReference type="GO" id="GO:0046872">
    <property type="term" value="F:metal ion binding"/>
    <property type="evidence" value="ECO:0007669"/>
    <property type="project" value="UniProtKB-UniRule"/>
</dbReference>
<dbReference type="Gene3D" id="3.40.50.200">
    <property type="entry name" value="Peptidase S8/S53 domain"/>
    <property type="match status" value="1"/>
</dbReference>
<keyword evidence="9 15" id="KW-0378">Hydrolase</keyword>
<evidence type="ECO:0000256" key="13">
    <source>
        <dbReference type="ARBA" id="ARBA00023145"/>
    </source>
</evidence>
<feature type="chain" id="PRO_5042052362" description="tripeptidyl-peptidase II" evidence="16">
    <location>
        <begin position="22"/>
        <end position="620"/>
    </location>
</feature>
<dbReference type="SUPFAM" id="SSF52743">
    <property type="entry name" value="Subtilisin-like"/>
    <property type="match status" value="1"/>
</dbReference>
<dbReference type="SUPFAM" id="SSF54897">
    <property type="entry name" value="Protease propeptides/inhibitors"/>
    <property type="match status" value="1"/>
</dbReference>
<keyword evidence="12" id="KW-0843">Virulence</keyword>
<gene>
    <name evidence="18" type="ORF">EDB92DRAFT_2020741</name>
</gene>
<dbReference type="PROSITE" id="PS51695">
    <property type="entry name" value="SEDOLISIN"/>
    <property type="match status" value="1"/>
</dbReference>
<organism evidence="18 19">
    <name type="scientific">Lactarius akahatsu</name>
    <dbReference type="NCBI Taxonomy" id="416441"/>
    <lineage>
        <taxon>Eukaryota</taxon>
        <taxon>Fungi</taxon>
        <taxon>Dikarya</taxon>
        <taxon>Basidiomycota</taxon>
        <taxon>Agaricomycotina</taxon>
        <taxon>Agaricomycetes</taxon>
        <taxon>Russulales</taxon>
        <taxon>Russulaceae</taxon>
        <taxon>Lactarius</taxon>
    </lineage>
</organism>
<dbReference type="InterPro" id="IPR030400">
    <property type="entry name" value="Sedolisin_dom"/>
</dbReference>
<evidence type="ECO:0000256" key="16">
    <source>
        <dbReference type="SAM" id="SignalP"/>
    </source>
</evidence>
<feature type="active site" description="Charge relay system" evidence="15">
    <location>
        <position position="316"/>
    </location>
</feature>
<reference evidence="18" key="1">
    <citation type="submission" date="2022-01" db="EMBL/GenBank/DDBJ databases">
        <title>Comparative genomics reveals a dynamic genome evolution in the ectomycorrhizal milk-cap (Lactarius) mushrooms.</title>
        <authorList>
            <consortium name="DOE Joint Genome Institute"/>
            <person name="Lebreton A."/>
            <person name="Tang N."/>
            <person name="Kuo A."/>
            <person name="LaButti K."/>
            <person name="Drula E."/>
            <person name="Barry K."/>
            <person name="Clum A."/>
            <person name="Lipzen A."/>
            <person name="Mousain D."/>
            <person name="Ng V."/>
            <person name="Wang R."/>
            <person name="Wang X."/>
            <person name="Dai Y."/>
            <person name="Henrissat B."/>
            <person name="Grigoriev I.V."/>
            <person name="Guerin-Laguette A."/>
            <person name="Yu F."/>
            <person name="Martin F.M."/>
        </authorList>
    </citation>
    <scope>NUCLEOTIDE SEQUENCE</scope>
    <source>
        <strain evidence="18">QP</strain>
    </source>
</reference>
<keyword evidence="19" id="KW-1185">Reference proteome</keyword>
<proteinExistence type="predicted"/>
<dbReference type="PANTHER" id="PTHR14218:SF15">
    <property type="entry name" value="TRIPEPTIDYL-PEPTIDASE 1"/>
    <property type="match status" value="1"/>
</dbReference>
<accession>A0AAD4LEJ6</accession>
<keyword evidence="14" id="KW-0325">Glycoprotein</keyword>
<keyword evidence="8 16" id="KW-0732">Signal</keyword>
<comment type="subcellular location">
    <subcellularLocation>
        <location evidence="3">Secreted</location>
        <location evidence="3">Extracellular space</location>
    </subcellularLocation>
</comment>
<dbReference type="EMBL" id="JAKELL010000052">
    <property type="protein sequence ID" value="KAH8986678.1"/>
    <property type="molecule type" value="Genomic_DNA"/>
</dbReference>
<sequence>MRCHALSVLATLSTSLLCGFATSVTSRWDGMKVKHAWGAVPKNWKSLGHPSNETTIDLHLALKSHREDALVEALYEVSDPEHSRYAPTPPICARIYPPVPLSHGRYGAHLSKEQVAEVVAPHPDTLNLVSSWLRHYDIPSSSITMILGGNWLRVAGVSVSQANRILGASYQLYRHVETNDTVLRTISYSLPEVLHAYIQTIVPTTYFSSPLTEGMRLRMHLSTAVEARGKAGSVLSRRDEDSVTPSYLRWLYKTLGYAPKATDRNALGIAGFGGQFPSPQDLALFMNEYRTDGEDATFTVTQINGGGYDPANPGLEANLDIQYAEAMAYPTQHIFYSTGGAPTSLTDDPYIHWLNYLLDQDNVNIPQTISTSYGGYEHTMQLEYVVSVCALFGQLGLRGVSVLFSSGDYGVGVGDCLVPHNSGESVQFLPVFPATCPWVTSVGGTTGHNPEVAASLSSGGFSIYFARQTYQADAISTFLQNLGDKYNGLYNPLGRGFPDISSQAIKFLTIVGGQLGHTSGTSGSAPTVAGIISLLNDYLISKGSQPLGFLNLWLYGSGLPGLTDITSGSNPGCNTEGFSAVAGWDPVTGLGTLDFEKLEEIIDDRLRNSGTSSTQDQPST</sequence>
<dbReference type="Pfam" id="PF09286">
    <property type="entry name" value="Pro-kuma_activ"/>
    <property type="match status" value="1"/>
</dbReference>
<comment type="caution">
    <text evidence="18">The sequence shown here is derived from an EMBL/GenBank/DDBJ whole genome shotgun (WGS) entry which is preliminary data.</text>
</comment>
<keyword evidence="7 15" id="KW-0479">Metal-binding</keyword>
<evidence type="ECO:0000259" key="17">
    <source>
        <dbReference type="PROSITE" id="PS51695"/>
    </source>
</evidence>
<dbReference type="InterPro" id="IPR050819">
    <property type="entry name" value="Tripeptidyl-peptidase_I"/>
</dbReference>
<dbReference type="SMART" id="SM00944">
    <property type="entry name" value="Pro-kuma_activ"/>
    <property type="match status" value="1"/>
</dbReference>
<comment type="cofactor">
    <cofactor evidence="15">
        <name>Ca(2+)</name>
        <dbReference type="ChEBI" id="CHEBI:29108"/>
    </cofactor>
    <text evidence="15">Binds 1 Ca(2+) ion per subunit.</text>
</comment>
<feature type="binding site" evidence="15">
    <location>
        <position position="583"/>
    </location>
    <ligand>
        <name>Ca(2+)</name>
        <dbReference type="ChEBI" id="CHEBI:29108"/>
    </ligand>
</feature>
<feature type="domain" description="Peptidase S53" evidence="17">
    <location>
        <begin position="242"/>
        <end position="605"/>
    </location>
</feature>
<feature type="active site" description="Charge relay system" evidence="15">
    <location>
        <position position="522"/>
    </location>
</feature>
<evidence type="ECO:0000256" key="4">
    <source>
        <dbReference type="ARBA" id="ARBA00012462"/>
    </source>
</evidence>
<feature type="binding site" evidence="15">
    <location>
        <position position="585"/>
    </location>
    <ligand>
        <name>Ca(2+)</name>
        <dbReference type="ChEBI" id="CHEBI:29108"/>
    </ligand>
</feature>
<evidence type="ECO:0000256" key="5">
    <source>
        <dbReference type="ARBA" id="ARBA00022525"/>
    </source>
</evidence>
<dbReference type="InterPro" id="IPR023828">
    <property type="entry name" value="Peptidase_S8_Ser-AS"/>
</dbReference>
<keyword evidence="10 15" id="KW-0720">Serine protease</keyword>
<comment type="function">
    <text evidence="2">Secreted tripeptidyl-peptidase which degrades proteins at acidic pHs and is involved in virulence.</text>
</comment>
<feature type="binding site" evidence="15">
    <location>
        <position position="564"/>
    </location>
    <ligand>
        <name>Ca(2+)</name>
        <dbReference type="ChEBI" id="CHEBI:29108"/>
    </ligand>
</feature>
<protein>
    <recommendedName>
        <fullName evidence="4">tripeptidyl-peptidase II</fullName>
        <ecNumber evidence="4">3.4.14.10</ecNumber>
    </recommendedName>
</protein>
<evidence type="ECO:0000256" key="7">
    <source>
        <dbReference type="ARBA" id="ARBA00022723"/>
    </source>
</evidence>
<name>A0AAD4LEJ6_9AGAM</name>
<evidence type="ECO:0000313" key="19">
    <source>
        <dbReference type="Proteomes" id="UP001201163"/>
    </source>
</evidence>
<evidence type="ECO:0000256" key="9">
    <source>
        <dbReference type="ARBA" id="ARBA00022801"/>
    </source>
</evidence>
<dbReference type="InterPro" id="IPR015366">
    <property type="entry name" value="S53_propep"/>
</dbReference>
<evidence type="ECO:0000256" key="15">
    <source>
        <dbReference type="PROSITE-ProRule" id="PRU01032"/>
    </source>
</evidence>
<keyword evidence="11 15" id="KW-0106">Calcium</keyword>
<evidence type="ECO:0000256" key="3">
    <source>
        <dbReference type="ARBA" id="ARBA00004239"/>
    </source>
</evidence>
<evidence type="ECO:0000256" key="1">
    <source>
        <dbReference type="ARBA" id="ARBA00001910"/>
    </source>
</evidence>
<evidence type="ECO:0000256" key="6">
    <source>
        <dbReference type="ARBA" id="ARBA00022670"/>
    </source>
</evidence>
<evidence type="ECO:0000256" key="14">
    <source>
        <dbReference type="ARBA" id="ARBA00023180"/>
    </source>
</evidence>
<keyword evidence="13" id="KW-0865">Zymogen</keyword>
<keyword evidence="6 15" id="KW-0645">Protease</keyword>
<dbReference type="Proteomes" id="UP001201163">
    <property type="component" value="Unassembled WGS sequence"/>
</dbReference>
<evidence type="ECO:0000256" key="10">
    <source>
        <dbReference type="ARBA" id="ARBA00022825"/>
    </source>
</evidence>
<evidence type="ECO:0000256" key="2">
    <source>
        <dbReference type="ARBA" id="ARBA00002451"/>
    </source>
</evidence>
<feature type="signal peptide" evidence="16">
    <location>
        <begin position="1"/>
        <end position="21"/>
    </location>
</feature>
<dbReference type="GO" id="GO:0005576">
    <property type="term" value="C:extracellular region"/>
    <property type="evidence" value="ECO:0007669"/>
    <property type="project" value="UniProtKB-SubCell"/>
</dbReference>
<evidence type="ECO:0000256" key="8">
    <source>
        <dbReference type="ARBA" id="ARBA00022729"/>
    </source>
</evidence>
<dbReference type="GO" id="GO:0004252">
    <property type="term" value="F:serine-type endopeptidase activity"/>
    <property type="evidence" value="ECO:0007669"/>
    <property type="project" value="UniProtKB-UniRule"/>
</dbReference>
<dbReference type="GO" id="GO:0008240">
    <property type="term" value="F:tripeptidyl-peptidase activity"/>
    <property type="evidence" value="ECO:0007669"/>
    <property type="project" value="UniProtKB-EC"/>
</dbReference>
<feature type="binding site" evidence="15">
    <location>
        <position position="565"/>
    </location>
    <ligand>
        <name>Ca(2+)</name>
        <dbReference type="ChEBI" id="CHEBI:29108"/>
    </ligand>
</feature>
<feature type="active site" description="Charge relay system" evidence="15">
    <location>
        <position position="320"/>
    </location>
</feature>
<evidence type="ECO:0000256" key="12">
    <source>
        <dbReference type="ARBA" id="ARBA00023026"/>
    </source>
</evidence>
<keyword evidence="5" id="KW-0964">Secreted</keyword>
<dbReference type="GO" id="GO:0006508">
    <property type="term" value="P:proteolysis"/>
    <property type="evidence" value="ECO:0007669"/>
    <property type="project" value="UniProtKB-KW"/>
</dbReference>
<evidence type="ECO:0000256" key="11">
    <source>
        <dbReference type="ARBA" id="ARBA00022837"/>
    </source>
</evidence>
<evidence type="ECO:0000313" key="18">
    <source>
        <dbReference type="EMBL" id="KAH8986678.1"/>
    </source>
</evidence>
<dbReference type="FunFam" id="3.40.50.200:FF:000015">
    <property type="entry name" value="Tripeptidyl peptidase A"/>
    <property type="match status" value="1"/>
</dbReference>
<dbReference type="PROSITE" id="PS00138">
    <property type="entry name" value="SUBTILASE_SER"/>
    <property type="match status" value="1"/>
</dbReference>
<dbReference type="EC" id="3.4.14.10" evidence="4"/>